<protein>
    <submittedName>
        <fullName evidence="2">Uncharacterized protein</fullName>
    </submittedName>
</protein>
<sequence length="862" mass="93471">MDNKDDKKNAGYVIIVVAVILVAISLMGMVFLNLTSIDFAATDNYVNGVQAEMAAHAGLEYAMYVLKMDKYGTDTMVYNGNNYCYIGTTTLGYDENYDAYTEEWLGTGTGKIFCNTTAASNDVDNNGDGVLDSQWIDAPFSLDKKVKAQYAILIEDTGESRINVNVTGNIVGATGAFLYGTGATTYDIRLQDILTDSIAKDIIGTSTGRCGADGIPGNTGTTAAQLQVRNPMGDDRPFNMLDAVDVCFGTYTSSAIYQSRLRNIINNKTLFQNIRNSLTMYSFDDIITPTGTLSALQMGSNYYRLNINTASVADISTQLKHCVFGTDTLTADQIATHIEDYRDADDSITIYNGRYGLEAHPFINELYYATATAYHRVELVNPFNRSIDIGGWNLIVNRGGTVTVYTLGAATISAAPSALNPVYYVLGDNAAATLTTNLMVSSPGPLNIYDYDSDGIPIEVTVTLQEPTHNVIVDQAYPSAYINTVSILGLIDALIQKVLACGVPPEGGLLTKLYNARGDLAVTPPDCDAAEPNLNSFIHMVDGLKGGKSPAWKECININGDEFMSRAQYIIDTCANPPSARASIGQRKISIIERSDNWSGLPANKTIGANNVNFTNTRQLVIANKDFISPGELGYLLTVGYNTNYSYTMDASYATSTNYVDNAKINLFGGTYTTVQEYFTIADPRDDTIDDDADGAIGTDTGNQSGDIDGPEIQVPGRININTALSDVLAALPGTSTNTSMGTWSALIQSEMGYSLINNIINARPFSTVGQITSVTGMDYFSNDTMDNDGDGFVDDKDEKDLIFTSVSNLLTTHTNVFTVYVTARIVNADASQTLAEKKLVAIVDRSVTPIKIRYFRWMTEW</sequence>
<comment type="caution">
    <text evidence="2">The sequence shown here is derived from an EMBL/GenBank/DDBJ whole genome shotgun (WGS) entry which is preliminary data.</text>
</comment>
<evidence type="ECO:0000313" key="3">
    <source>
        <dbReference type="Proteomes" id="UP000319783"/>
    </source>
</evidence>
<proteinExistence type="predicted"/>
<name>A0A533QFT4_9BACT</name>
<evidence type="ECO:0000313" key="2">
    <source>
        <dbReference type="EMBL" id="TLD43658.1"/>
    </source>
</evidence>
<dbReference type="Proteomes" id="UP000319783">
    <property type="component" value="Unassembled WGS sequence"/>
</dbReference>
<feature type="transmembrane region" description="Helical" evidence="1">
    <location>
        <begin position="12"/>
        <end position="32"/>
    </location>
</feature>
<reference evidence="2 3" key="1">
    <citation type="submission" date="2019-04" db="EMBL/GenBank/DDBJ databases">
        <title>Genome of a novel bacterium Candidatus Jettenia ecosi reconstructed from metagenome of an anammox bioreactor.</title>
        <authorList>
            <person name="Mardanov A.V."/>
            <person name="Beletsky A.V."/>
            <person name="Ravin N.V."/>
            <person name="Botchkova E.A."/>
            <person name="Litti Y.V."/>
            <person name="Nozhevnikova A.N."/>
        </authorList>
    </citation>
    <scope>NUCLEOTIDE SEQUENCE [LARGE SCALE GENOMIC DNA]</scope>
    <source>
        <strain evidence="2">J2</strain>
    </source>
</reference>
<keyword evidence="1" id="KW-0472">Membrane</keyword>
<keyword evidence="1" id="KW-0812">Transmembrane</keyword>
<dbReference type="EMBL" id="SULG01000001">
    <property type="protein sequence ID" value="TLD43658.1"/>
    <property type="molecule type" value="Genomic_DNA"/>
</dbReference>
<organism evidence="2 3">
    <name type="scientific">Candidatus Jettenia ecosi</name>
    <dbReference type="NCBI Taxonomy" id="2494326"/>
    <lineage>
        <taxon>Bacteria</taxon>
        <taxon>Pseudomonadati</taxon>
        <taxon>Planctomycetota</taxon>
        <taxon>Candidatus Brocadiia</taxon>
        <taxon>Candidatus Brocadiales</taxon>
        <taxon>Candidatus Brocadiaceae</taxon>
        <taxon>Candidatus Jettenia</taxon>
    </lineage>
</organism>
<gene>
    <name evidence="2" type="ORF">JETT_0089</name>
</gene>
<evidence type="ECO:0000256" key="1">
    <source>
        <dbReference type="SAM" id="Phobius"/>
    </source>
</evidence>
<accession>A0A533QFT4</accession>
<dbReference type="AlphaFoldDB" id="A0A533QFT4"/>
<keyword evidence="1" id="KW-1133">Transmembrane helix</keyword>